<protein>
    <submittedName>
        <fullName evidence="1">Uncharacterized protein</fullName>
    </submittedName>
</protein>
<gene>
    <name evidence="1" type="ORF">FN846DRAFT_168876</name>
</gene>
<dbReference type="InParanoid" id="A0A5J5EQS4"/>
<sequence length="128" mass="14361">MLLSCCVVRFPCLVGYAVPNDSTLYISYLRKTVIRASLCTLCHLSPLPAYQNSASFLSVHFFSDSSLLRSDTLSILFWHSICKAKLTPGAQLLRCPIARKRQRCSSPLACPKNRRVANVTTCDWIEFS</sequence>
<proteinExistence type="predicted"/>
<reference evidence="1 2" key="1">
    <citation type="submission" date="2019-09" db="EMBL/GenBank/DDBJ databases">
        <title>Draft genome of the ectomycorrhizal ascomycete Sphaerosporella brunnea.</title>
        <authorList>
            <consortium name="DOE Joint Genome Institute"/>
            <person name="Benucci G.M."/>
            <person name="Marozzi G."/>
            <person name="Antonielli L."/>
            <person name="Sanchez S."/>
            <person name="Marco P."/>
            <person name="Wang X."/>
            <person name="Falini L.B."/>
            <person name="Barry K."/>
            <person name="Haridas S."/>
            <person name="Lipzen A."/>
            <person name="Labutti K."/>
            <person name="Grigoriev I.V."/>
            <person name="Murat C."/>
            <person name="Martin F."/>
            <person name="Albertini E."/>
            <person name="Donnini D."/>
            <person name="Bonito G."/>
        </authorList>
    </citation>
    <scope>NUCLEOTIDE SEQUENCE [LARGE SCALE GENOMIC DNA]</scope>
    <source>
        <strain evidence="1 2">Sb_GMNB300</strain>
    </source>
</reference>
<evidence type="ECO:0000313" key="1">
    <source>
        <dbReference type="EMBL" id="KAA8899766.1"/>
    </source>
</evidence>
<keyword evidence="2" id="KW-1185">Reference proteome</keyword>
<accession>A0A5J5EQS4</accession>
<evidence type="ECO:0000313" key="2">
    <source>
        <dbReference type="Proteomes" id="UP000326924"/>
    </source>
</evidence>
<organism evidence="1 2">
    <name type="scientific">Sphaerosporella brunnea</name>
    <dbReference type="NCBI Taxonomy" id="1250544"/>
    <lineage>
        <taxon>Eukaryota</taxon>
        <taxon>Fungi</taxon>
        <taxon>Dikarya</taxon>
        <taxon>Ascomycota</taxon>
        <taxon>Pezizomycotina</taxon>
        <taxon>Pezizomycetes</taxon>
        <taxon>Pezizales</taxon>
        <taxon>Pyronemataceae</taxon>
        <taxon>Sphaerosporella</taxon>
    </lineage>
</organism>
<dbReference type="AlphaFoldDB" id="A0A5J5EQS4"/>
<dbReference type="Proteomes" id="UP000326924">
    <property type="component" value="Unassembled WGS sequence"/>
</dbReference>
<dbReference type="EMBL" id="VXIS01000162">
    <property type="protein sequence ID" value="KAA8899766.1"/>
    <property type="molecule type" value="Genomic_DNA"/>
</dbReference>
<name>A0A5J5EQS4_9PEZI</name>
<comment type="caution">
    <text evidence="1">The sequence shown here is derived from an EMBL/GenBank/DDBJ whole genome shotgun (WGS) entry which is preliminary data.</text>
</comment>